<feature type="compositionally biased region" description="Acidic residues" evidence="1">
    <location>
        <begin position="582"/>
        <end position="591"/>
    </location>
</feature>
<keyword evidence="3" id="KW-1185">Reference proteome</keyword>
<feature type="compositionally biased region" description="Polar residues" evidence="1">
    <location>
        <begin position="595"/>
        <end position="604"/>
    </location>
</feature>
<feature type="region of interest" description="Disordered" evidence="1">
    <location>
        <begin position="568"/>
        <end position="720"/>
    </location>
</feature>
<feature type="compositionally biased region" description="Basic residues" evidence="1">
    <location>
        <begin position="879"/>
        <end position="893"/>
    </location>
</feature>
<comment type="caution">
    <text evidence="2">The sequence shown here is derived from an EMBL/GenBank/DDBJ whole genome shotgun (WGS) entry which is preliminary data.</text>
</comment>
<sequence length="911" mass="97876">MASISLPPSQPGFPPQFSAQSSNHSRHKSMHSPLPNPPFVFPARDPEAPNTQSETPEHRERAALPAFSFNPGSEQPQSSHLSAPSLSNHRAGGHRRRTSEFVGTDQLVTPESAGSGEKREDSSVTPQSLPPPGPGVGRPPGRRGHAHRRSAAISGVDLNAITKALGPNSGAGSAPCTPADPNHKSTSDLPARPVSQSGISLGRPTPPASPQFPPVPPVPPIPAAIQAEIDSNNQHPQATRPVSTFSHGTTDSATTIKAPLPEALPIPDQVTPRSDHKPKPRPKTADASLVMNFMEMQEESGASSIKRSHSAAGHSRARKSKSTPHLDSTLSPDDSNSTDHSRPSFSDDGSESSGDETIEDSPSKKSEAKSKKKKQKRVRSWAGHILTRTKSKGKSKRHAKPESEEQVTKPRPAAPRPPALTRTNSEAGSALDVDFDNDDVVVIRTPTNPTMPPSALEPVTNNCPNDRSLPAPTLETSWKPRSFYEQDVGPPDNMLSSPIIDLDAALGPFNTPDMRPVAQGAPNNNFSVATQRMYSGGRRGEFVGPEMRYHRRTESAPVMQPFDRAALAPYRLGPTSAVETPDVFDEEEEDAFLAASQSPRSQSPRIERPRFDFPSIDSAAFSSSEEDRKSVQSNDTADTGNTTRAPSKSVSSQNAGLGIQQGDRPASMEQSEERPAAEQVQTAGNPFISKPRSPVEILRAEEPSHKSMGPPSPDVSPRFLAIDKRPSTSPVELLPSIPPFALHPGVSPSDSSFPSPDAPRSIAASSMNDRNFSSHSYHHLPSAENPYASIEDVPSLTSSASTMTNTLNRFSAASFFPRGRLSTDRAASFSAAGTRRTSQANTSKRSSLASLSKLVGGPHSERSKLSQEEKPPGDASEKTKKKGRRISRLMHFWKVRDKEKPSDQADDRPQS</sequence>
<dbReference type="EMBL" id="CAJVPG010000433">
    <property type="protein sequence ID" value="CAG8415461.1"/>
    <property type="molecule type" value="Genomic_DNA"/>
</dbReference>
<feature type="compositionally biased region" description="Basic residues" evidence="1">
    <location>
        <begin position="387"/>
        <end position="399"/>
    </location>
</feature>
<feature type="compositionally biased region" description="Basic and acidic residues" evidence="1">
    <location>
        <begin position="859"/>
        <end position="878"/>
    </location>
</feature>
<proteinExistence type="predicted"/>
<feature type="compositionally biased region" description="Polar residues" evidence="1">
    <location>
        <begin position="323"/>
        <end position="335"/>
    </location>
</feature>
<feature type="compositionally biased region" description="Low complexity" evidence="1">
    <location>
        <begin position="843"/>
        <end position="854"/>
    </location>
</feature>
<feature type="compositionally biased region" description="Basic residues" evidence="1">
    <location>
        <begin position="370"/>
        <end position="379"/>
    </location>
</feature>
<name>A0A9W4JQU8_9EURO</name>
<reference evidence="2" key="1">
    <citation type="submission" date="2021-07" db="EMBL/GenBank/DDBJ databases">
        <authorList>
            <person name="Branca A.L. A."/>
        </authorList>
    </citation>
    <scope>NUCLEOTIDE SEQUENCE</scope>
</reference>
<gene>
    <name evidence="2" type="ORF">PSALAMII_LOCUS9283</name>
</gene>
<feature type="region of interest" description="Disordered" evidence="1">
    <location>
        <begin position="1"/>
        <end position="496"/>
    </location>
</feature>
<feature type="region of interest" description="Disordered" evidence="1">
    <location>
        <begin position="822"/>
        <end position="911"/>
    </location>
</feature>
<feature type="region of interest" description="Disordered" evidence="1">
    <location>
        <begin position="745"/>
        <end position="764"/>
    </location>
</feature>
<evidence type="ECO:0008006" key="4">
    <source>
        <dbReference type="Google" id="ProtNLM"/>
    </source>
</evidence>
<dbReference type="AlphaFoldDB" id="A0A9W4JQU8"/>
<feature type="compositionally biased region" description="Pro residues" evidence="1">
    <location>
        <begin position="204"/>
        <end position="222"/>
    </location>
</feature>
<feature type="compositionally biased region" description="Acidic residues" evidence="1">
    <location>
        <begin position="348"/>
        <end position="359"/>
    </location>
</feature>
<dbReference type="OrthoDB" id="5406427at2759"/>
<feature type="compositionally biased region" description="Polar residues" evidence="1">
    <location>
        <begin position="229"/>
        <end position="255"/>
    </location>
</feature>
<evidence type="ECO:0000256" key="1">
    <source>
        <dbReference type="SAM" id="MobiDB-lite"/>
    </source>
</evidence>
<feature type="compositionally biased region" description="Low complexity" evidence="1">
    <location>
        <begin position="747"/>
        <end position="761"/>
    </location>
</feature>
<evidence type="ECO:0000313" key="2">
    <source>
        <dbReference type="EMBL" id="CAG8415461.1"/>
    </source>
</evidence>
<evidence type="ECO:0000313" key="3">
    <source>
        <dbReference type="Proteomes" id="UP001152649"/>
    </source>
</evidence>
<dbReference type="Proteomes" id="UP001152649">
    <property type="component" value="Unassembled WGS sequence"/>
</dbReference>
<feature type="compositionally biased region" description="Basic and acidic residues" evidence="1">
    <location>
        <begin position="894"/>
        <end position="911"/>
    </location>
</feature>
<organism evidence="2 3">
    <name type="scientific">Penicillium salamii</name>
    <dbReference type="NCBI Taxonomy" id="1612424"/>
    <lineage>
        <taxon>Eukaryota</taxon>
        <taxon>Fungi</taxon>
        <taxon>Dikarya</taxon>
        <taxon>Ascomycota</taxon>
        <taxon>Pezizomycotina</taxon>
        <taxon>Eurotiomycetes</taxon>
        <taxon>Eurotiomycetidae</taxon>
        <taxon>Eurotiales</taxon>
        <taxon>Aspergillaceae</taxon>
        <taxon>Penicillium</taxon>
    </lineage>
</organism>
<protein>
    <recommendedName>
        <fullName evidence="4">Cell wall proline rich protein</fullName>
    </recommendedName>
</protein>
<feature type="compositionally biased region" description="Polar residues" evidence="1">
    <location>
        <begin position="70"/>
        <end position="88"/>
    </location>
</feature>
<feature type="compositionally biased region" description="Basic residues" evidence="1">
    <location>
        <begin position="140"/>
        <end position="150"/>
    </location>
</feature>
<accession>A0A9W4JQU8</accession>
<feature type="compositionally biased region" description="Polar residues" evidence="1">
    <location>
        <begin position="631"/>
        <end position="655"/>
    </location>
</feature>